<keyword evidence="1" id="KW-0378">Hydrolase</keyword>
<dbReference type="VEuPathDB" id="FungiDB:ATEG_10047"/>
<dbReference type="PANTHER" id="PTHR48081:SF8">
    <property type="entry name" value="ALPHA_BETA HYDROLASE FOLD-3 DOMAIN-CONTAINING PROTEIN-RELATED"/>
    <property type="match status" value="1"/>
</dbReference>
<protein>
    <submittedName>
        <fullName evidence="2">Esterase/lipase</fullName>
    </submittedName>
</protein>
<dbReference type="Proteomes" id="UP000452235">
    <property type="component" value="Unassembled WGS sequence"/>
</dbReference>
<dbReference type="SUPFAM" id="SSF53474">
    <property type="entry name" value="alpha/beta-Hydrolases"/>
    <property type="match status" value="1"/>
</dbReference>
<name>A0A5M3ZH54_ASPTE</name>
<sequence length="295" mass="32779">MSLLYYIYLKFAATLVRAIVRLRGAIRSAPDVIHRIPSRDPSRTIKAHLYRSTQSTPQKPSSVLINFHGSGFMIPAHGSDDAFCRRISQQTAYSVLDVQYRLAPEHPFPAAVHDVEDVVKWVLSQPEEYDVSRVAISGFSAGGNLALVGASHLFPPTTFHAVLAFYPSVAPYLDPGTLVAPQPGGRPLPTFLLRLFRHCYIPPGMDARDPRLSPGLADADRFPRNVLIITAGYDTLACEAEKLAARLAADADRHVVHARMDQCDHAWDKIAREGTRGWELKEQAYMLAVDMLRRP</sequence>
<dbReference type="OrthoDB" id="408631at2759"/>
<comment type="caution">
    <text evidence="2">The sequence shown here is derived from an EMBL/GenBank/DDBJ whole genome shotgun (WGS) entry which is preliminary data.</text>
</comment>
<reference evidence="2 3" key="1">
    <citation type="submission" date="2020-01" db="EMBL/GenBank/DDBJ databases">
        <title>Aspergillus terreus IFO 6365 whole genome shotgun sequence.</title>
        <authorList>
            <person name="Kanamasa S."/>
            <person name="Takahashi H."/>
        </authorList>
    </citation>
    <scope>NUCLEOTIDE SEQUENCE [LARGE SCALE GENOMIC DNA]</scope>
    <source>
        <strain evidence="2 3">IFO 6365</strain>
    </source>
</reference>
<proteinExistence type="predicted"/>
<dbReference type="InterPro" id="IPR029058">
    <property type="entry name" value="AB_hydrolase_fold"/>
</dbReference>
<evidence type="ECO:0000313" key="3">
    <source>
        <dbReference type="Proteomes" id="UP000452235"/>
    </source>
</evidence>
<keyword evidence="3" id="KW-1185">Reference proteome</keyword>
<dbReference type="InterPro" id="IPR013094">
    <property type="entry name" value="AB_hydrolase_3"/>
</dbReference>
<organism evidence="2 3">
    <name type="scientific">Aspergillus terreus</name>
    <dbReference type="NCBI Taxonomy" id="33178"/>
    <lineage>
        <taxon>Eukaryota</taxon>
        <taxon>Fungi</taxon>
        <taxon>Dikarya</taxon>
        <taxon>Ascomycota</taxon>
        <taxon>Pezizomycotina</taxon>
        <taxon>Eurotiomycetes</taxon>
        <taxon>Eurotiomycetidae</taxon>
        <taxon>Eurotiales</taxon>
        <taxon>Aspergillaceae</taxon>
        <taxon>Aspergillus</taxon>
        <taxon>Aspergillus subgen. Circumdati</taxon>
    </lineage>
</organism>
<evidence type="ECO:0000256" key="1">
    <source>
        <dbReference type="ARBA" id="ARBA00022801"/>
    </source>
</evidence>
<accession>A0A5M3ZH54</accession>
<dbReference type="EMBL" id="BLJY01000015">
    <property type="protein sequence ID" value="GFF21536.1"/>
    <property type="molecule type" value="Genomic_DNA"/>
</dbReference>
<dbReference type="GO" id="GO:0016787">
    <property type="term" value="F:hydrolase activity"/>
    <property type="evidence" value="ECO:0007669"/>
    <property type="project" value="UniProtKB-KW"/>
</dbReference>
<dbReference type="InterPro" id="IPR050300">
    <property type="entry name" value="GDXG_lipolytic_enzyme"/>
</dbReference>
<dbReference type="PANTHER" id="PTHR48081">
    <property type="entry name" value="AB HYDROLASE SUPERFAMILY PROTEIN C4A8.06C"/>
    <property type="match status" value="1"/>
</dbReference>
<dbReference type="AlphaFoldDB" id="A0A5M3ZH54"/>
<gene>
    <name evidence="2" type="ORF">ATEIFO6365_0015010700</name>
</gene>
<dbReference type="Gene3D" id="3.40.50.1820">
    <property type="entry name" value="alpha/beta hydrolase"/>
    <property type="match status" value="1"/>
</dbReference>
<dbReference type="Pfam" id="PF07859">
    <property type="entry name" value="Abhydrolase_3"/>
    <property type="match status" value="1"/>
</dbReference>
<evidence type="ECO:0000313" key="2">
    <source>
        <dbReference type="EMBL" id="GFF21536.1"/>
    </source>
</evidence>